<comment type="caution">
    <text evidence="1">The sequence shown here is derived from an EMBL/GenBank/DDBJ whole genome shotgun (WGS) entry which is preliminary data.</text>
</comment>
<evidence type="ECO:0000313" key="2">
    <source>
        <dbReference type="Proteomes" id="UP001064048"/>
    </source>
</evidence>
<protein>
    <submittedName>
        <fullName evidence="1">Uncharacterized protein</fullName>
    </submittedName>
</protein>
<sequence>MGRFIMQILSKLYYSPGSVNPVNVPRDWITVHGTCRSAMRRQIQMEVKASLQYLAMGAHFSRDGLFFDAASEEREHAMKLIDYLLMRGELTHDVTSLIKIRLADYLTGEFLEEQYKGQRDLAGKATTLKKMLDRHSALGEFLFDKKLLGMDI</sequence>
<evidence type="ECO:0000313" key="1">
    <source>
        <dbReference type="EMBL" id="KAI8426816.1"/>
    </source>
</evidence>
<dbReference type="EMBL" id="CM046126">
    <property type="protein sequence ID" value="KAI8426816.1"/>
    <property type="molecule type" value="Genomic_DNA"/>
</dbReference>
<gene>
    <name evidence="1" type="ORF">MSG28_014498</name>
</gene>
<keyword evidence="2" id="KW-1185">Reference proteome</keyword>
<dbReference type="Proteomes" id="UP001064048">
    <property type="component" value="Chromosome 26"/>
</dbReference>
<reference evidence="1 2" key="1">
    <citation type="journal article" date="2022" name="Genome Biol. Evol.">
        <title>The Spruce Budworm Genome: Reconstructing the Evolutionary History of Antifreeze Proteins.</title>
        <authorList>
            <person name="Beliveau C."/>
            <person name="Gagne P."/>
            <person name="Picq S."/>
            <person name="Vernygora O."/>
            <person name="Keeling C.I."/>
            <person name="Pinkney K."/>
            <person name="Doucet D."/>
            <person name="Wen F."/>
            <person name="Johnston J.S."/>
            <person name="Maaroufi H."/>
            <person name="Boyle B."/>
            <person name="Laroche J."/>
            <person name="Dewar K."/>
            <person name="Juretic N."/>
            <person name="Blackburn G."/>
            <person name="Nisole A."/>
            <person name="Brunet B."/>
            <person name="Brandao M."/>
            <person name="Lumley L."/>
            <person name="Duan J."/>
            <person name="Quan G."/>
            <person name="Lucarotti C.J."/>
            <person name="Roe A.D."/>
            <person name="Sperling F.A.H."/>
            <person name="Levesque R.C."/>
            <person name="Cusson M."/>
        </authorList>
    </citation>
    <scope>NUCLEOTIDE SEQUENCE [LARGE SCALE GENOMIC DNA]</scope>
    <source>
        <strain evidence="1">Glfc:IPQL:Cfum</strain>
    </source>
</reference>
<organism evidence="1 2">
    <name type="scientific">Choristoneura fumiferana</name>
    <name type="common">Spruce budworm moth</name>
    <name type="synonym">Archips fumiferana</name>
    <dbReference type="NCBI Taxonomy" id="7141"/>
    <lineage>
        <taxon>Eukaryota</taxon>
        <taxon>Metazoa</taxon>
        <taxon>Ecdysozoa</taxon>
        <taxon>Arthropoda</taxon>
        <taxon>Hexapoda</taxon>
        <taxon>Insecta</taxon>
        <taxon>Pterygota</taxon>
        <taxon>Neoptera</taxon>
        <taxon>Endopterygota</taxon>
        <taxon>Lepidoptera</taxon>
        <taxon>Glossata</taxon>
        <taxon>Ditrysia</taxon>
        <taxon>Tortricoidea</taxon>
        <taxon>Tortricidae</taxon>
        <taxon>Tortricinae</taxon>
        <taxon>Choristoneura</taxon>
    </lineage>
</organism>
<name>A0ACC0JRM7_CHOFU</name>
<accession>A0ACC0JRM7</accession>
<proteinExistence type="predicted"/>